<proteinExistence type="predicted"/>
<gene>
    <name evidence="5" type="ORF">LCGC14_2054370</name>
</gene>
<dbReference type="GO" id="GO:0016773">
    <property type="term" value="F:phosphotransferase activity, alcohol group as acceptor"/>
    <property type="evidence" value="ECO:0007669"/>
    <property type="project" value="InterPro"/>
</dbReference>
<dbReference type="PROSITE" id="PS00445">
    <property type="entry name" value="FGGY_KINASES_2"/>
    <property type="match status" value="1"/>
</dbReference>
<comment type="caution">
    <text evidence="5">The sequence shown here is derived from an EMBL/GenBank/DDBJ whole genome shotgun (WGS) entry which is preliminary data.</text>
</comment>
<feature type="domain" description="Carbohydrate kinase FGGY N-terminal" evidence="3">
    <location>
        <begin position="7"/>
        <end position="157"/>
    </location>
</feature>
<evidence type="ECO:0008006" key="6">
    <source>
        <dbReference type="Google" id="ProtNLM"/>
    </source>
</evidence>
<dbReference type="Pfam" id="PF00370">
    <property type="entry name" value="FGGY_N"/>
    <property type="match status" value="1"/>
</dbReference>
<dbReference type="InterPro" id="IPR050406">
    <property type="entry name" value="FGGY_Carb_Kinase"/>
</dbReference>
<organism evidence="5">
    <name type="scientific">marine sediment metagenome</name>
    <dbReference type="NCBI Taxonomy" id="412755"/>
    <lineage>
        <taxon>unclassified sequences</taxon>
        <taxon>metagenomes</taxon>
        <taxon>ecological metagenomes</taxon>
    </lineage>
</organism>
<dbReference type="AlphaFoldDB" id="A0A0F9FAI0"/>
<dbReference type="InterPro" id="IPR018485">
    <property type="entry name" value="FGGY_C"/>
</dbReference>
<evidence type="ECO:0000259" key="4">
    <source>
        <dbReference type="Pfam" id="PF02782"/>
    </source>
</evidence>
<keyword evidence="2" id="KW-0418">Kinase</keyword>
<dbReference type="SUPFAM" id="SSF53067">
    <property type="entry name" value="Actin-like ATPase domain"/>
    <property type="match status" value="2"/>
</dbReference>
<feature type="non-terminal residue" evidence="5">
    <location>
        <position position="1"/>
    </location>
</feature>
<dbReference type="GO" id="GO:0016301">
    <property type="term" value="F:kinase activity"/>
    <property type="evidence" value="ECO:0007669"/>
    <property type="project" value="UniProtKB-KW"/>
</dbReference>
<dbReference type="Pfam" id="PF02782">
    <property type="entry name" value="FGGY_C"/>
    <property type="match status" value="1"/>
</dbReference>
<dbReference type="GO" id="GO:0005975">
    <property type="term" value="P:carbohydrate metabolic process"/>
    <property type="evidence" value="ECO:0007669"/>
    <property type="project" value="InterPro"/>
</dbReference>
<evidence type="ECO:0000256" key="1">
    <source>
        <dbReference type="ARBA" id="ARBA00022679"/>
    </source>
</evidence>
<dbReference type="Gene3D" id="3.30.420.40">
    <property type="match status" value="2"/>
</dbReference>
<evidence type="ECO:0000256" key="2">
    <source>
        <dbReference type="ARBA" id="ARBA00022777"/>
    </source>
</evidence>
<dbReference type="InterPro" id="IPR018483">
    <property type="entry name" value="Carb_kinase_FGGY_CS"/>
</dbReference>
<keyword evidence="1" id="KW-0808">Transferase</keyword>
<evidence type="ECO:0000259" key="3">
    <source>
        <dbReference type="Pfam" id="PF00370"/>
    </source>
</evidence>
<dbReference type="CDD" id="cd07779">
    <property type="entry name" value="ASKHA_NBD_FGGY_YgcE-like"/>
    <property type="match status" value="1"/>
</dbReference>
<dbReference type="InterPro" id="IPR043129">
    <property type="entry name" value="ATPase_NBD"/>
</dbReference>
<dbReference type="EMBL" id="LAZR01024336">
    <property type="protein sequence ID" value="KKL75491.1"/>
    <property type="molecule type" value="Genomic_DNA"/>
</dbReference>
<accession>A0A0F9FAI0</accession>
<protein>
    <recommendedName>
        <fullName evidence="6">Carbohydrate kinase FGGY C-terminal domain-containing protein</fullName>
    </recommendedName>
</protein>
<sequence length="410" mass="45656">AAFLRGTITIIDKKGEVLHPALTWMDEREETTAIDWKKEINLRRSIPKILWIKKNKPDLFRKADKIVHPDTFIYMKLCEVCVTDPTNGILGILNKNTLKWDDELAEVFDLPIELWPELHVPGEIIGELIHSAAEALGLKKNTPVILGGGDQQCSALGLGVINKGQAKVTTGTGTFVDYVVDKPIEISGDFPIFSYPSVIKGKWNIEGVTPGTGMALKWFKDNFSQLQAKESQEKNLDVYDILTAEATKIAPGSEGLLFLPLYMFRKGTIHGLGWNHTRAHMIRAIMESAALAASMYLQLVEGIGGAKTADLRVDGGGMKSDLWTQIFADATSKRVYIPENIDGAAMGAAILGFFGTKKYDTIEKAVENMVRFPTFKDPIKENVRIYKKLKRIFVPALLEIYGKKRITKDF</sequence>
<feature type="domain" description="Carbohydrate kinase FGGY C-terminal" evidence="4">
    <location>
        <begin position="167"/>
        <end position="354"/>
    </location>
</feature>
<dbReference type="PANTHER" id="PTHR43095">
    <property type="entry name" value="SUGAR KINASE"/>
    <property type="match status" value="1"/>
</dbReference>
<reference evidence="5" key="1">
    <citation type="journal article" date="2015" name="Nature">
        <title>Complex archaea that bridge the gap between prokaryotes and eukaryotes.</title>
        <authorList>
            <person name="Spang A."/>
            <person name="Saw J.H."/>
            <person name="Jorgensen S.L."/>
            <person name="Zaremba-Niedzwiedzka K."/>
            <person name="Martijn J."/>
            <person name="Lind A.E."/>
            <person name="van Eijk R."/>
            <person name="Schleper C."/>
            <person name="Guy L."/>
            <person name="Ettema T.J."/>
        </authorList>
    </citation>
    <scope>NUCLEOTIDE SEQUENCE</scope>
</reference>
<name>A0A0F9FAI0_9ZZZZ</name>
<dbReference type="InterPro" id="IPR018484">
    <property type="entry name" value="FGGY_N"/>
</dbReference>
<evidence type="ECO:0000313" key="5">
    <source>
        <dbReference type="EMBL" id="KKL75491.1"/>
    </source>
</evidence>